<sequence length="551" mass="63100">MWEIQGLDTTNTSIISSSQPENLPENMRLMRICKVIQENHLTPKKFLLGFLKNSHPALATRQRLWPATCISQLQTPPQGNHPKGCYQSSKTEITDYFGEEEKETYNEKVVGNMDFLFHFLTLIIPPNATNNLDFEDDVVAEEKDPLEEGGLNFEEISYGKPRSSIVHCYFLIIQFKHIARMICCVIAFGINQRYSINTSITTVWPVISPVICINNMDIEQHVHTQSLPSPDLLNLLGLSELTLGSFHNAIKKAQSFKIEPRMFLPTTESSKLYKHVWKSQIMQVMHQYIARPSNPAEAIRLDPPPVETLSATPPNIKMLKLMDAPENSAEGIGQVLDSILNQTGLNTEEFFGCVVQLMDDLVTCQNFNCIQSLCKLQAFLKAHYGNKQDSTDTGVWWCLDELGVPMAKDFPKNNFSLILKHMEWVHEATILYAETILYFLRCILKTQANCIVGFDETRPRPTMNTTQWNATINKLYNHYFTGKARNQAGKMKNHQFHNILICQEFLTVTKANRTMRAGDIDCLMKIWKIWSLMQAQSLKSLRNYSSYLPWF</sequence>
<comment type="caution">
    <text evidence="2">The sequence shown here is derived from an EMBL/GenBank/DDBJ whole genome shotgun (WGS) entry which is preliminary data.</text>
</comment>
<evidence type="ECO:0000259" key="1">
    <source>
        <dbReference type="Pfam" id="PF20231"/>
    </source>
</evidence>
<keyword evidence="3" id="KW-1185">Reference proteome</keyword>
<dbReference type="Pfam" id="PF20231">
    <property type="entry name" value="DUF6589"/>
    <property type="match status" value="2"/>
</dbReference>
<feature type="domain" description="DUF6589" evidence="1">
    <location>
        <begin position="260"/>
        <end position="373"/>
    </location>
</feature>
<accession>A0A0L6V914</accession>
<gene>
    <name evidence="2" type="ORF">VP01_225g5</name>
</gene>
<dbReference type="VEuPathDB" id="FungiDB:VP01_225g5"/>
<protein>
    <recommendedName>
        <fullName evidence="1">DUF6589 domain-containing protein</fullName>
    </recommendedName>
</protein>
<proteinExistence type="predicted"/>
<dbReference type="InterPro" id="IPR046496">
    <property type="entry name" value="DUF6589"/>
</dbReference>
<dbReference type="OrthoDB" id="2501668at2759"/>
<dbReference type="STRING" id="27349.A0A0L6V914"/>
<dbReference type="EMBL" id="LAVV01007125">
    <property type="protein sequence ID" value="KNZ57022.1"/>
    <property type="molecule type" value="Genomic_DNA"/>
</dbReference>
<feature type="domain" description="DUF6589" evidence="1">
    <location>
        <begin position="376"/>
        <end position="548"/>
    </location>
</feature>
<reference evidence="2 3" key="1">
    <citation type="submission" date="2015-08" db="EMBL/GenBank/DDBJ databases">
        <title>Next Generation Sequencing and Analysis of the Genome of Puccinia sorghi L Schw, the Causal Agent of Maize Common Rust.</title>
        <authorList>
            <person name="Rochi L."/>
            <person name="Burguener G."/>
            <person name="Darino M."/>
            <person name="Turjanski A."/>
            <person name="Kreff E."/>
            <person name="Dieguez M.J."/>
            <person name="Sacco F."/>
        </authorList>
    </citation>
    <scope>NUCLEOTIDE SEQUENCE [LARGE SCALE GENOMIC DNA]</scope>
    <source>
        <strain evidence="2 3">RO10H11247</strain>
    </source>
</reference>
<dbReference type="Proteomes" id="UP000037035">
    <property type="component" value="Unassembled WGS sequence"/>
</dbReference>
<name>A0A0L6V914_9BASI</name>
<evidence type="ECO:0000313" key="3">
    <source>
        <dbReference type="Proteomes" id="UP000037035"/>
    </source>
</evidence>
<evidence type="ECO:0000313" key="2">
    <source>
        <dbReference type="EMBL" id="KNZ57022.1"/>
    </source>
</evidence>
<organism evidence="2 3">
    <name type="scientific">Puccinia sorghi</name>
    <dbReference type="NCBI Taxonomy" id="27349"/>
    <lineage>
        <taxon>Eukaryota</taxon>
        <taxon>Fungi</taxon>
        <taxon>Dikarya</taxon>
        <taxon>Basidiomycota</taxon>
        <taxon>Pucciniomycotina</taxon>
        <taxon>Pucciniomycetes</taxon>
        <taxon>Pucciniales</taxon>
        <taxon>Pucciniaceae</taxon>
        <taxon>Puccinia</taxon>
    </lineage>
</organism>
<dbReference type="AlphaFoldDB" id="A0A0L6V914"/>